<feature type="domain" description="EamA" evidence="8">
    <location>
        <begin position="195"/>
        <end position="333"/>
    </location>
</feature>
<feature type="transmembrane region" description="Helical" evidence="6">
    <location>
        <begin position="225"/>
        <end position="245"/>
    </location>
</feature>
<dbReference type="SUPFAM" id="SSF103481">
    <property type="entry name" value="Multidrug resistance efflux transporter EmrE"/>
    <property type="match status" value="2"/>
</dbReference>
<evidence type="ECO:0000256" key="5">
    <source>
        <dbReference type="ARBA" id="ARBA00023136"/>
    </source>
</evidence>
<dbReference type="Pfam" id="PF00892">
    <property type="entry name" value="EamA"/>
    <property type="match status" value="2"/>
</dbReference>
<feature type="transmembrane region" description="Helical" evidence="6">
    <location>
        <begin position="316"/>
        <end position="335"/>
    </location>
</feature>
<dbReference type="InterPro" id="IPR037185">
    <property type="entry name" value="EmrE-like"/>
</dbReference>
<evidence type="ECO:0000256" key="3">
    <source>
        <dbReference type="ARBA" id="ARBA00022692"/>
    </source>
</evidence>
<evidence type="ECO:0000256" key="1">
    <source>
        <dbReference type="ARBA" id="ARBA00004141"/>
    </source>
</evidence>
<dbReference type="InterPro" id="IPR000620">
    <property type="entry name" value="EamA_dom"/>
</dbReference>
<keyword evidence="3 6" id="KW-0812">Transmembrane</keyword>
<comment type="similarity">
    <text evidence="2 6">Belongs to the drug/metabolite transporter (DMT) superfamily. Plant drug/metabolite exporter (P-DME) (TC 2.A.7.4) family.</text>
</comment>
<feature type="transmembrane region" description="Helical" evidence="6">
    <location>
        <begin position="290"/>
        <end position="310"/>
    </location>
</feature>
<feature type="transmembrane region" description="Helical" evidence="6">
    <location>
        <begin position="144"/>
        <end position="162"/>
    </location>
</feature>
<dbReference type="GO" id="GO:0016020">
    <property type="term" value="C:membrane"/>
    <property type="evidence" value="ECO:0007669"/>
    <property type="project" value="UniProtKB-SubCell"/>
</dbReference>
<name>A0AAP0L2B0_9MAGN</name>
<evidence type="ECO:0000256" key="6">
    <source>
        <dbReference type="RuleBase" id="RU363077"/>
    </source>
</evidence>
<keyword evidence="10" id="KW-1185">Reference proteome</keyword>
<sequence length="402" mass="43613">MENRGPVSAVLRVLKKIKPHLAMVLLQFGYAGMFIVTVLCLKRGLSHYVLAVYRHAIATIAIAPFALVLERNVRPKMTIKTFVKIMALALLEPVIDQNLYYVGMRYTSASFAAAIYNVLPALTFLMALIFRLEKVKMKDIHSQAKILGTTITIAGAMTMTLYKGPILTMFMSSKAGLNHRNGSTASGAATQHWLAGILMLLGGCTGWSAFFILQSFTIKEYPAELSLSTWICFLGTVLGSAVSLVMERDFRAWAVGFDSRLLAPVYTGVVCSGMAYYILAVVIRERGPVFVTAFTPLTMVMVAALGSFILGELLHLGSVIGAIIIVVGLYIVLWGKRKDSIASSTFSNEKGGGHELPVSLTNESTKSSTNYTSITAKIVSAGDEGKLNNNGNVMMCENPNKV</sequence>
<evidence type="ECO:0000259" key="8">
    <source>
        <dbReference type="Pfam" id="PF00892"/>
    </source>
</evidence>
<feature type="transmembrane region" description="Helical" evidence="6">
    <location>
        <begin position="51"/>
        <end position="69"/>
    </location>
</feature>
<evidence type="ECO:0000313" key="9">
    <source>
        <dbReference type="EMBL" id="KAK9162212.1"/>
    </source>
</evidence>
<dbReference type="GO" id="GO:0022857">
    <property type="term" value="F:transmembrane transporter activity"/>
    <property type="evidence" value="ECO:0007669"/>
    <property type="project" value="InterPro"/>
</dbReference>
<reference evidence="9 10" key="1">
    <citation type="submission" date="2024-01" db="EMBL/GenBank/DDBJ databases">
        <title>Genome assemblies of Stephania.</title>
        <authorList>
            <person name="Yang L."/>
        </authorList>
    </citation>
    <scope>NUCLEOTIDE SEQUENCE [LARGE SCALE GENOMIC DNA]</scope>
    <source>
        <strain evidence="9">YNDBR</strain>
        <tissue evidence="9">Leaf</tissue>
    </source>
</reference>
<feature type="domain" description="EamA" evidence="8">
    <location>
        <begin position="20"/>
        <end position="155"/>
    </location>
</feature>
<gene>
    <name evidence="9" type="ORF">Syun_003114</name>
</gene>
<feature type="transmembrane region" description="Helical" evidence="6">
    <location>
        <begin position="21"/>
        <end position="39"/>
    </location>
</feature>
<evidence type="ECO:0000256" key="4">
    <source>
        <dbReference type="ARBA" id="ARBA00022989"/>
    </source>
</evidence>
<evidence type="ECO:0000313" key="10">
    <source>
        <dbReference type="Proteomes" id="UP001420932"/>
    </source>
</evidence>
<accession>A0AAP0L2B0</accession>
<organism evidence="9 10">
    <name type="scientific">Stephania yunnanensis</name>
    <dbReference type="NCBI Taxonomy" id="152371"/>
    <lineage>
        <taxon>Eukaryota</taxon>
        <taxon>Viridiplantae</taxon>
        <taxon>Streptophyta</taxon>
        <taxon>Embryophyta</taxon>
        <taxon>Tracheophyta</taxon>
        <taxon>Spermatophyta</taxon>
        <taxon>Magnoliopsida</taxon>
        <taxon>Ranunculales</taxon>
        <taxon>Menispermaceae</taxon>
        <taxon>Menispermoideae</taxon>
        <taxon>Cissampelideae</taxon>
        <taxon>Stephania</taxon>
    </lineage>
</organism>
<protein>
    <recommendedName>
        <fullName evidence="6">WAT1-related protein</fullName>
    </recommendedName>
</protein>
<dbReference type="PANTHER" id="PTHR31218">
    <property type="entry name" value="WAT1-RELATED PROTEIN"/>
    <property type="match status" value="1"/>
</dbReference>
<feature type="transmembrane region" description="Helical" evidence="6">
    <location>
        <begin position="265"/>
        <end position="283"/>
    </location>
</feature>
<feature type="region of interest" description="Disordered" evidence="7">
    <location>
        <begin position="345"/>
        <end position="366"/>
    </location>
</feature>
<dbReference type="EMBL" id="JBBNAF010000002">
    <property type="protein sequence ID" value="KAK9162212.1"/>
    <property type="molecule type" value="Genomic_DNA"/>
</dbReference>
<feature type="transmembrane region" description="Helical" evidence="6">
    <location>
        <begin position="193"/>
        <end position="213"/>
    </location>
</feature>
<keyword evidence="5 6" id="KW-0472">Membrane</keyword>
<comment type="caution">
    <text evidence="9">The sequence shown here is derived from an EMBL/GenBank/DDBJ whole genome shotgun (WGS) entry which is preliminary data.</text>
</comment>
<dbReference type="AlphaFoldDB" id="A0AAP0L2B0"/>
<dbReference type="Proteomes" id="UP001420932">
    <property type="component" value="Unassembled WGS sequence"/>
</dbReference>
<proteinExistence type="inferred from homology"/>
<dbReference type="InterPro" id="IPR030184">
    <property type="entry name" value="WAT1-related"/>
</dbReference>
<keyword evidence="4 6" id="KW-1133">Transmembrane helix</keyword>
<evidence type="ECO:0000256" key="7">
    <source>
        <dbReference type="SAM" id="MobiDB-lite"/>
    </source>
</evidence>
<feature type="transmembrane region" description="Helical" evidence="6">
    <location>
        <begin position="109"/>
        <end position="132"/>
    </location>
</feature>
<evidence type="ECO:0000256" key="2">
    <source>
        <dbReference type="ARBA" id="ARBA00007635"/>
    </source>
</evidence>
<comment type="subcellular location">
    <subcellularLocation>
        <location evidence="1 6">Membrane</location>
        <topology evidence="1 6">Multi-pass membrane protein</topology>
    </subcellularLocation>
</comment>
<feature type="transmembrane region" description="Helical" evidence="6">
    <location>
        <begin position="81"/>
        <end position="103"/>
    </location>
</feature>